<dbReference type="GO" id="GO:0015627">
    <property type="term" value="C:type II protein secretion system complex"/>
    <property type="evidence" value="ECO:0007669"/>
    <property type="project" value="TreeGrafter"/>
</dbReference>
<feature type="domain" description="Secretin/TonB short N-terminal" evidence="6">
    <location>
        <begin position="296"/>
        <end position="343"/>
    </location>
</feature>
<feature type="chain" id="PRO_5010292467" evidence="5">
    <location>
        <begin position="31"/>
        <end position="654"/>
    </location>
</feature>
<dbReference type="Pfam" id="PF00263">
    <property type="entry name" value="Secretin"/>
    <property type="match status" value="1"/>
</dbReference>
<dbReference type="InterPro" id="IPR011662">
    <property type="entry name" value="Secretin/TonB_short_N"/>
</dbReference>
<dbReference type="Proteomes" id="UP000183200">
    <property type="component" value="Unassembled WGS sequence"/>
</dbReference>
<dbReference type="PRINTS" id="PR00811">
    <property type="entry name" value="BCTERIALGSPD"/>
</dbReference>
<name>A0A1H0ALS5_9SPHI</name>
<dbReference type="GO" id="GO:0009306">
    <property type="term" value="P:protein secretion"/>
    <property type="evidence" value="ECO:0007669"/>
    <property type="project" value="InterPro"/>
</dbReference>
<reference evidence="8" key="1">
    <citation type="submission" date="2016-10" db="EMBL/GenBank/DDBJ databases">
        <authorList>
            <person name="Varghese N."/>
            <person name="Submissions S."/>
        </authorList>
    </citation>
    <scope>NUCLEOTIDE SEQUENCE [LARGE SCALE GENOMIC DNA]</scope>
    <source>
        <strain evidence="8">DSM 19110</strain>
    </source>
</reference>
<evidence type="ECO:0000256" key="3">
    <source>
        <dbReference type="ARBA" id="ARBA00023237"/>
    </source>
</evidence>
<sequence length="654" mass="72449">MKTLKINIPRFIFTIVCILSLSLQVNIVNAQGTAASERERLIENRLRSLAITVPGLNQKVQMNVSNVSVQEFLRALAQANNLNINIDPNLDFKIYNNFTNETALNVLIFLSKEHALDINLVGSIMSVTKIPQPRPVIPVKEIKASYNGQNNTLTLELNNDTLALVARKITMLSQKNVVVPSTLLSKKVTAFLSDAPFETALEKMAFANDLKVVKTNDNVYVFESLAEGEELFINSEKNTSVRRNLKPLNVGGNSAPGNFRIQSRTAEGGRKLISIDAVNVPILDLVKNAAQENNSNYFLYSDLKGNITSRVNDISFDNLLTSIFQGTEYTYRVENGIYLVGDRKIEGLRSHKLVQLQNRSIDTIQNMIPTEWRRGVEIKEFREQNTILLSGSSPQIAEIESYIKKLDKLVPMILIEVTLIDVRKGKSIKTGISAGVSDSVKTGGTVFPGLNYTFGSKSINSFLSMLGRNNSINLGRVTPNFYVKLSALENNNNVEIRSVPKLSTLNGHSANLSIGSKRYYSTKTQNVIPSLTSQTLITQQFTAVDANLEIKIQPTVSGDDQVTLKINVDISDFIGNPPDDAPPPTSTSKFESIIRMKNEEMIVLGGLERTEKSEGGEGVPFLSRIPVLKWLFSSRSKSDSKVVTIVFIKPTIIY</sequence>
<dbReference type="GO" id="GO:0019867">
    <property type="term" value="C:outer membrane"/>
    <property type="evidence" value="ECO:0007669"/>
    <property type="project" value="InterPro"/>
</dbReference>
<dbReference type="Gene3D" id="3.55.50.30">
    <property type="match status" value="1"/>
</dbReference>
<evidence type="ECO:0000313" key="8">
    <source>
        <dbReference type="Proteomes" id="UP000183200"/>
    </source>
</evidence>
<keyword evidence="5" id="KW-0732">Signal</keyword>
<dbReference type="AlphaFoldDB" id="A0A1H0ALS5"/>
<protein>
    <submittedName>
        <fullName evidence="7">Type IV pilus assembly protein PilQ</fullName>
    </submittedName>
</protein>
<dbReference type="SMART" id="SM00965">
    <property type="entry name" value="STN"/>
    <property type="match status" value="2"/>
</dbReference>
<evidence type="ECO:0000256" key="2">
    <source>
        <dbReference type="ARBA" id="ARBA00023136"/>
    </source>
</evidence>
<comment type="similarity">
    <text evidence="4">Belongs to the bacterial secretin family.</text>
</comment>
<feature type="domain" description="Secretin/TonB short N-terminal" evidence="6">
    <location>
        <begin position="175"/>
        <end position="225"/>
    </location>
</feature>
<dbReference type="InterPro" id="IPR004846">
    <property type="entry name" value="T2SS/T3SS_dom"/>
</dbReference>
<evidence type="ECO:0000259" key="6">
    <source>
        <dbReference type="SMART" id="SM00965"/>
    </source>
</evidence>
<keyword evidence="8" id="KW-1185">Reference proteome</keyword>
<dbReference type="PANTHER" id="PTHR30332:SF17">
    <property type="entry name" value="TYPE IV PILIATION SYSTEM PROTEIN DR_0774-RELATED"/>
    <property type="match status" value="1"/>
</dbReference>
<dbReference type="Gene3D" id="3.30.1370.130">
    <property type="match status" value="1"/>
</dbReference>
<evidence type="ECO:0000313" key="7">
    <source>
        <dbReference type="EMBL" id="SDN34508.1"/>
    </source>
</evidence>
<dbReference type="InterPro" id="IPR050810">
    <property type="entry name" value="Bact_Secretion_Sys_Channel"/>
</dbReference>
<dbReference type="STRING" id="430522.BFS30_04755"/>
<proteinExistence type="inferred from homology"/>
<gene>
    <name evidence="7" type="ORF">SAMN05421820_107139</name>
</gene>
<organism evidence="7 8">
    <name type="scientific">Pedobacter steynii</name>
    <dbReference type="NCBI Taxonomy" id="430522"/>
    <lineage>
        <taxon>Bacteria</taxon>
        <taxon>Pseudomonadati</taxon>
        <taxon>Bacteroidota</taxon>
        <taxon>Sphingobacteriia</taxon>
        <taxon>Sphingobacteriales</taxon>
        <taxon>Sphingobacteriaceae</taxon>
        <taxon>Pedobacter</taxon>
    </lineage>
</organism>
<dbReference type="EMBL" id="FNGY01000007">
    <property type="protein sequence ID" value="SDN34508.1"/>
    <property type="molecule type" value="Genomic_DNA"/>
</dbReference>
<dbReference type="PANTHER" id="PTHR30332">
    <property type="entry name" value="PROBABLE GENERAL SECRETION PATHWAY PROTEIN D"/>
    <property type="match status" value="1"/>
</dbReference>
<accession>A0A1H0ALS5</accession>
<dbReference type="InterPro" id="IPR001775">
    <property type="entry name" value="GspD/PilQ"/>
</dbReference>
<evidence type="ECO:0000256" key="4">
    <source>
        <dbReference type="RuleBase" id="RU004003"/>
    </source>
</evidence>
<keyword evidence="2" id="KW-0472">Membrane</keyword>
<keyword evidence="1" id="KW-0813">Transport</keyword>
<keyword evidence="3" id="KW-0998">Cell outer membrane</keyword>
<feature type="signal peptide" evidence="5">
    <location>
        <begin position="1"/>
        <end position="30"/>
    </location>
</feature>
<dbReference type="OrthoDB" id="9816579at2"/>
<evidence type="ECO:0000256" key="5">
    <source>
        <dbReference type="SAM" id="SignalP"/>
    </source>
</evidence>
<evidence type="ECO:0000256" key="1">
    <source>
        <dbReference type="ARBA" id="ARBA00022448"/>
    </source>
</evidence>